<proteinExistence type="predicted"/>
<protein>
    <submittedName>
        <fullName evidence="2">Putative secreted peptide</fullName>
    </submittedName>
</protein>
<feature type="chain" id="PRO_5014831042" evidence="1">
    <location>
        <begin position="32"/>
        <end position="86"/>
    </location>
</feature>
<sequence length="86" mass="9806">MPHSGTIVGGQFLLLLLLLMVHHCPSHYANGLVLLLLLLCRHRCRHLTTLGRLVRRAGRIETLSRFFPSFQRRTTDDGVVMVAVRF</sequence>
<keyword evidence="1" id="KW-0732">Signal</keyword>
<evidence type="ECO:0000313" key="2">
    <source>
        <dbReference type="EMBL" id="MBW31028.1"/>
    </source>
</evidence>
<dbReference type="AlphaFoldDB" id="A0A2M3ZRN1"/>
<reference evidence="2" key="1">
    <citation type="submission" date="2018-01" db="EMBL/GenBank/DDBJ databases">
        <title>An insight into the sialome of Amazonian anophelines.</title>
        <authorList>
            <person name="Ribeiro J.M."/>
            <person name="Scarpassa V."/>
            <person name="Calvo E."/>
        </authorList>
    </citation>
    <scope>NUCLEOTIDE SEQUENCE</scope>
    <source>
        <tissue evidence="2">Salivary glands</tissue>
    </source>
</reference>
<dbReference type="EMBL" id="GGFM01010277">
    <property type="protein sequence ID" value="MBW31028.1"/>
    <property type="molecule type" value="Transcribed_RNA"/>
</dbReference>
<accession>A0A2M3ZRN1</accession>
<feature type="signal peptide" evidence="1">
    <location>
        <begin position="1"/>
        <end position="31"/>
    </location>
</feature>
<name>A0A2M3ZRN1_9DIPT</name>
<evidence type="ECO:0000256" key="1">
    <source>
        <dbReference type="SAM" id="SignalP"/>
    </source>
</evidence>
<organism evidence="2">
    <name type="scientific">Anopheles braziliensis</name>
    <dbReference type="NCBI Taxonomy" id="58242"/>
    <lineage>
        <taxon>Eukaryota</taxon>
        <taxon>Metazoa</taxon>
        <taxon>Ecdysozoa</taxon>
        <taxon>Arthropoda</taxon>
        <taxon>Hexapoda</taxon>
        <taxon>Insecta</taxon>
        <taxon>Pterygota</taxon>
        <taxon>Neoptera</taxon>
        <taxon>Endopterygota</taxon>
        <taxon>Diptera</taxon>
        <taxon>Nematocera</taxon>
        <taxon>Culicoidea</taxon>
        <taxon>Culicidae</taxon>
        <taxon>Anophelinae</taxon>
        <taxon>Anopheles</taxon>
    </lineage>
</organism>